<dbReference type="PANTHER" id="PTHR20961:SF148">
    <property type="entry name" value="EGF DOMAIN-SPECIFIC O-LINKED N-ACETYLGLUCOSAMINE TRANSFERASE"/>
    <property type="match status" value="1"/>
</dbReference>
<evidence type="ECO:0000256" key="4">
    <source>
        <dbReference type="ARBA" id="ARBA00022729"/>
    </source>
</evidence>
<keyword evidence="3 13" id="KW-0808">Transferase</keyword>
<keyword evidence="6" id="KW-0325">Glycoprotein</keyword>
<keyword evidence="4" id="KW-0732">Signal</keyword>
<evidence type="ECO:0000313" key="14">
    <source>
        <dbReference type="Proteomes" id="UP000596742"/>
    </source>
</evidence>
<gene>
    <name evidence="13" type="ORF">MGAL_10B008337</name>
</gene>
<sequence>MGRKKRSIFFIFIFAFTIFIMGMMRTTPEFHLYNHQLLKSRLELGHVQNIFEISPLDNHPNVRYNVKDIRNIVPDIRPRTVKTPEMKLFKKVNHDVIFGLQNKNWTEWEDRHCSGNFYNFKGSIMLMNNVIIDPLKKRSVAKGGEDIQSVIGHTEKDEEVTVQSGFFNILCKELPKVTFRKRSHFYNWFSGISTRKGDYDGNSYDSTFAVLIRRGDYANLYWTLMELFNTYLTIRLLGENPKTTDVILMDAHPAGKLDNLWSILFGNVYRIGHMKKKRFHKKLAWVLPDGPMSQYVQNVPFVEEFKYALYQGVQNSSSLYHNCTESQKVTFILRKDYVAHPRNPKGKVQRKLSNEKEIMDYLVQKFPKAHIHAIQIDLLPIEEQIKLIYETTILIGIHGAGLGHTLLLRSGSTMIELFPSSYKRSPNPHFQQFAYWADVHYDRWYSSSPAQKSNEWVYVQPEVPFKIINHAIDRFCKH</sequence>
<evidence type="ECO:0000256" key="11">
    <source>
        <dbReference type="SAM" id="Phobius"/>
    </source>
</evidence>
<evidence type="ECO:0000256" key="5">
    <source>
        <dbReference type="ARBA" id="ARBA00022824"/>
    </source>
</evidence>
<evidence type="ECO:0000313" key="13">
    <source>
        <dbReference type="EMBL" id="VDH96359.1"/>
    </source>
</evidence>
<comment type="catalytic activity">
    <reaction evidence="9">
        <text>L-seryl-[protein] + UDP-N-acetyl-alpha-D-glucosamine = 3-O-(N-acetyl-beta-D-glucosaminyl)-L-seryl-[protein] + UDP + H(+)</text>
        <dbReference type="Rhea" id="RHEA:48904"/>
        <dbReference type="Rhea" id="RHEA-COMP:9863"/>
        <dbReference type="Rhea" id="RHEA-COMP:12251"/>
        <dbReference type="ChEBI" id="CHEBI:15378"/>
        <dbReference type="ChEBI" id="CHEBI:29999"/>
        <dbReference type="ChEBI" id="CHEBI:57705"/>
        <dbReference type="ChEBI" id="CHEBI:58223"/>
        <dbReference type="ChEBI" id="CHEBI:90838"/>
        <dbReference type="EC" id="2.4.1.255"/>
    </reaction>
</comment>
<evidence type="ECO:0000256" key="1">
    <source>
        <dbReference type="ARBA" id="ARBA00011970"/>
    </source>
</evidence>
<dbReference type="PANTHER" id="PTHR20961">
    <property type="entry name" value="GLYCOSYLTRANSFERASE"/>
    <property type="match status" value="1"/>
</dbReference>
<dbReference type="OrthoDB" id="529273at2759"/>
<organism evidence="13 14">
    <name type="scientific">Mytilus galloprovincialis</name>
    <name type="common">Mediterranean mussel</name>
    <dbReference type="NCBI Taxonomy" id="29158"/>
    <lineage>
        <taxon>Eukaryota</taxon>
        <taxon>Metazoa</taxon>
        <taxon>Spiralia</taxon>
        <taxon>Lophotrochozoa</taxon>
        <taxon>Mollusca</taxon>
        <taxon>Bivalvia</taxon>
        <taxon>Autobranchia</taxon>
        <taxon>Pteriomorphia</taxon>
        <taxon>Mytilida</taxon>
        <taxon>Mytiloidea</taxon>
        <taxon>Mytilidae</taxon>
        <taxon>Mytilinae</taxon>
        <taxon>Mytilus</taxon>
    </lineage>
</organism>
<evidence type="ECO:0000256" key="10">
    <source>
        <dbReference type="ARBA" id="ARBA00049432"/>
    </source>
</evidence>
<dbReference type="InterPro" id="IPR049625">
    <property type="entry name" value="Glyco_transf_61_cat"/>
</dbReference>
<evidence type="ECO:0000256" key="3">
    <source>
        <dbReference type="ARBA" id="ARBA00022679"/>
    </source>
</evidence>
<feature type="domain" description="Glycosyltransferase 61 catalytic" evidence="12">
    <location>
        <begin position="307"/>
        <end position="415"/>
    </location>
</feature>
<dbReference type="InterPro" id="IPR007657">
    <property type="entry name" value="Glycosyltransferase_61"/>
</dbReference>
<keyword evidence="2 13" id="KW-0328">Glycosyltransferase</keyword>
<keyword evidence="5" id="KW-0256">Endoplasmic reticulum</keyword>
<keyword evidence="11" id="KW-1133">Transmembrane helix</keyword>
<evidence type="ECO:0000256" key="8">
    <source>
        <dbReference type="ARBA" id="ARBA00042574"/>
    </source>
</evidence>
<keyword evidence="14" id="KW-1185">Reference proteome</keyword>
<evidence type="ECO:0000256" key="7">
    <source>
        <dbReference type="ARBA" id="ARBA00040944"/>
    </source>
</evidence>
<dbReference type="AlphaFoldDB" id="A0A8B6BWN7"/>
<evidence type="ECO:0000256" key="9">
    <source>
        <dbReference type="ARBA" id="ARBA00048317"/>
    </source>
</evidence>
<proteinExistence type="predicted"/>
<dbReference type="GO" id="GO:0097363">
    <property type="term" value="F:protein O-acetylglucosaminyltransferase activity"/>
    <property type="evidence" value="ECO:0007669"/>
    <property type="project" value="UniProtKB-EC"/>
</dbReference>
<evidence type="ECO:0000256" key="2">
    <source>
        <dbReference type="ARBA" id="ARBA00022676"/>
    </source>
</evidence>
<reference evidence="13" key="1">
    <citation type="submission" date="2018-11" db="EMBL/GenBank/DDBJ databases">
        <authorList>
            <person name="Alioto T."/>
            <person name="Alioto T."/>
        </authorList>
    </citation>
    <scope>NUCLEOTIDE SEQUENCE</scope>
</reference>
<dbReference type="Proteomes" id="UP000596742">
    <property type="component" value="Unassembled WGS sequence"/>
</dbReference>
<evidence type="ECO:0000259" key="12">
    <source>
        <dbReference type="Pfam" id="PF04577"/>
    </source>
</evidence>
<keyword evidence="11" id="KW-0472">Membrane</keyword>
<feature type="transmembrane region" description="Helical" evidence="11">
    <location>
        <begin position="7"/>
        <end position="24"/>
    </location>
</feature>
<protein>
    <recommendedName>
        <fullName evidence="7">EGF domain-specific O-linked N-acetylglucosamine transferase</fullName>
        <ecNumber evidence="1">2.4.1.255</ecNumber>
    </recommendedName>
    <alternativeName>
        <fullName evidence="8">Extracellular O-linked N-acetylglucosamine transferase</fullName>
    </alternativeName>
</protein>
<dbReference type="Pfam" id="PF04577">
    <property type="entry name" value="Glyco_transf_61"/>
    <property type="match status" value="1"/>
</dbReference>
<comment type="catalytic activity">
    <reaction evidence="10">
        <text>L-threonyl-[protein] + UDP-N-acetyl-alpha-D-glucosamine = 3-O-(N-acetyl-beta-D-glucosaminyl)-L-threonyl-[protein] + UDP + H(+)</text>
        <dbReference type="Rhea" id="RHEA:48908"/>
        <dbReference type="Rhea" id="RHEA-COMP:11060"/>
        <dbReference type="Rhea" id="RHEA-COMP:12252"/>
        <dbReference type="ChEBI" id="CHEBI:15378"/>
        <dbReference type="ChEBI" id="CHEBI:30013"/>
        <dbReference type="ChEBI" id="CHEBI:57705"/>
        <dbReference type="ChEBI" id="CHEBI:58223"/>
        <dbReference type="ChEBI" id="CHEBI:90840"/>
        <dbReference type="EC" id="2.4.1.255"/>
    </reaction>
</comment>
<name>A0A8B6BWN7_MYTGA</name>
<accession>A0A8B6BWN7</accession>
<comment type="caution">
    <text evidence="13">The sequence shown here is derived from an EMBL/GenBank/DDBJ whole genome shotgun (WGS) entry which is preliminary data.</text>
</comment>
<dbReference type="EMBL" id="UYJE01000775">
    <property type="protein sequence ID" value="VDH96359.1"/>
    <property type="molecule type" value="Genomic_DNA"/>
</dbReference>
<keyword evidence="11" id="KW-0812">Transmembrane</keyword>
<evidence type="ECO:0000256" key="6">
    <source>
        <dbReference type="ARBA" id="ARBA00023180"/>
    </source>
</evidence>
<dbReference type="EC" id="2.4.1.255" evidence="1"/>